<dbReference type="RefSeq" id="XP_041431786.1">
    <property type="nucleotide sequence ID" value="XM_041575852.1"/>
</dbReference>
<proteinExistence type="predicted"/>
<protein>
    <submittedName>
        <fullName evidence="4">Uncharacterized protein LOC108701742 isoform X1</fullName>
    </submittedName>
</protein>
<dbReference type="OrthoDB" id="9903509at2759"/>
<reference evidence="4" key="1">
    <citation type="submission" date="2025-08" db="UniProtKB">
        <authorList>
            <consortium name="RefSeq"/>
        </authorList>
    </citation>
    <scope>IDENTIFICATION</scope>
    <source>
        <strain evidence="4">J_2021</strain>
        <tissue evidence="4">Erythrocytes</tissue>
    </source>
</reference>
<feature type="compositionally biased region" description="Polar residues" evidence="2">
    <location>
        <begin position="169"/>
        <end position="179"/>
    </location>
</feature>
<evidence type="ECO:0000256" key="1">
    <source>
        <dbReference type="SAM" id="Coils"/>
    </source>
</evidence>
<dbReference type="Proteomes" id="UP000186698">
    <property type="component" value="Chromosome 9_10L"/>
</dbReference>
<organism evidence="3 4">
    <name type="scientific">Xenopus laevis</name>
    <name type="common">African clawed frog</name>
    <dbReference type="NCBI Taxonomy" id="8355"/>
    <lineage>
        <taxon>Eukaryota</taxon>
        <taxon>Metazoa</taxon>
        <taxon>Chordata</taxon>
        <taxon>Craniata</taxon>
        <taxon>Vertebrata</taxon>
        <taxon>Euteleostomi</taxon>
        <taxon>Amphibia</taxon>
        <taxon>Batrachia</taxon>
        <taxon>Anura</taxon>
        <taxon>Pipoidea</taxon>
        <taxon>Pipidae</taxon>
        <taxon>Xenopodinae</taxon>
        <taxon>Xenopus</taxon>
        <taxon>Xenopus</taxon>
    </lineage>
</organism>
<accession>A0A8J1LRT1</accession>
<dbReference type="KEGG" id="xla:108701742"/>
<evidence type="ECO:0000313" key="3">
    <source>
        <dbReference type="Proteomes" id="UP000186698"/>
    </source>
</evidence>
<feature type="compositionally biased region" description="Basic and acidic residues" evidence="2">
    <location>
        <begin position="607"/>
        <end position="619"/>
    </location>
</feature>
<dbReference type="AlphaFoldDB" id="A0A8J1LRT1"/>
<sequence>MSGNTSQQQIVGITSQCTKTELKCLMDLLIPNVSNVRYIPVRKDDVWKEEVDKCSLVILHHSTKHGRLNITDTQGSLYNEQLLYLSKNLGPSRVLVVLDDLEFTDEDEKKIILCSQPQIALCSSQLLLIPKNDKETAYFSNIDQIFEFLKGVEKVSEEISEDKAKVPSNLPSNRTQPVTGSVAEPSNRKNSKQSIPCSQKHSVSIFSRAAKSTYTWLMDLLQSEDFGSLVKEVHSVEISNNYSQFLSTINNCTFAILYHTLKFGRINITDVPDSIYDKELKDLFNSFGQEKIIVVIDDLLESNLEKTKGTIHQNQPSIGQYSQEAFFFSEREKKSGINKSKSMQDKITEIKQTIENSIKRHSLSSSTSQNSSDTEALPLRTDDQTPTQRQQESHIRRKELQPGTRERSKSEDEIEEKQSRGGGPQTKEGPNMGGSCRAKPAEGSRTEAEQIIIVAHDPEAEQRQQDFHNRKELQPGTGEQSKSEVRRKEMKNINSGSQTAEEVKSGKFLHKKSNCSGTADPEAEQRQQDFHNRKELQPGTGGQSKSEVRRKEMKNINSGPQTAEEVKSGKFLHKKSNCSGTADPEAEQRQQDFHNRKELQPGTGEQSKSEDKIEEKQSRGGDPQTTEDPALTEAEQRHQESHKRRKELQPGTGEQSKSEVRRKEMQNRDGGSQTTEGNTPRVLDKSTENQQSGIGWKYLKGVFGGLTRKTETPHLSIPAEMKTSHTNLKVTFFSRSLERNYLWLVTHLEEMKSICSVNISKNYSPLTSELADSTFAILYHNQKDGHLNITDVTDRELKELSSKLGKDNIIVIADVDKSHSGKEREILKLQPSIVRLACDLILFTEEEKKSSYNSETLNIKLERIETLIMKSAGKLGTESSNDTLKRQIKETSAGQSLNGLESNHKSSIKKINVNETNIEKEMQEGSSTTSNNLIHTELRVSENSGNEKLPKSLQNHGGQLQLENKINHYEGTGGDFECVKNMGDSLAEQQKEMVKAFKLYSEIQEKIVKESQQIQDVINDLQNTIIKQGQEIKLKDKKIKEQTQKIEEQDQKIEKLDQKIKEQDQKIVKLDQKIKEQKIEEQAQIKLEQDRLKNQDEKIKEQAKKTRKAR</sequence>
<name>A0A8J1LRT1_XENLA</name>
<feature type="compositionally biased region" description="Basic and acidic residues" evidence="2">
    <location>
        <begin position="656"/>
        <end position="667"/>
    </location>
</feature>
<keyword evidence="3" id="KW-1185">Reference proteome</keyword>
<feature type="compositionally biased region" description="Basic and acidic residues" evidence="2">
    <location>
        <begin position="456"/>
        <end position="473"/>
    </location>
</feature>
<feature type="compositionally biased region" description="Basic and acidic residues" evidence="2">
    <location>
        <begin position="586"/>
        <end position="599"/>
    </location>
</feature>
<keyword evidence="1" id="KW-0175">Coiled coil</keyword>
<feature type="region of interest" description="Disordered" evidence="2">
    <location>
        <begin position="162"/>
        <end position="196"/>
    </location>
</feature>
<feature type="compositionally biased region" description="Basic and acidic residues" evidence="2">
    <location>
        <begin position="391"/>
        <end position="419"/>
    </location>
</feature>
<feature type="compositionally biased region" description="Low complexity" evidence="2">
    <location>
        <begin position="363"/>
        <end position="372"/>
    </location>
</feature>
<feature type="coiled-coil region" evidence="1">
    <location>
        <begin position="986"/>
        <end position="1109"/>
    </location>
</feature>
<feature type="compositionally biased region" description="Basic and acidic residues" evidence="2">
    <location>
        <begin position="439"/>
        <end position="448"/>
    </location>
</feature>
<feature type="compositionally biased region" description="Polar residues" evidence="2">
    <location>
        <begin position="669"/>
        <end position="678"/>
    </location>
</feature>
<feature type="region of interest" description="Disordered" evidence="2">
    <location>
        <begin position="356"/>
        <end position="690"/>
    </location>
</feature>
<gene>
    <name evidence="4" type="primary">LOC108701742</name>
</gene>
<dbReference type="GeneID" id="108701742"/>
<evidence type="ECO:0000313" key="4">
    <source>
        <dbReference type="RefSeq" id="XP_041431786.1"/>
    </source>
</evidence>
<feature type="compositionally biased region" description="Basic and acidic residues" evidence="2">
    <location>
        <begin position="481"/>
        <end position="491"/>
    </location>
</feature>
<evidence type="ECO:0000256" key="2">
    <source>
        <dbReference type="SAM" id="MobiDB-lite"/>
    </source>
</evidence>
<feature type="compositionally biased region" description="Basic and acidic residues" evidence="2">
    <location>
        <begin position="523"/>
        <end position="536"/>
    </location>
</feature>